<evidence type="ECO:0000313" key="2">
    <source>
        <dbReference type="Proteomes" id="UP001296967"/>
    </source>
</evidence>
<sequence length="67" mass="7866">MRAFAEVTDGVLNSPQRGYRDKSLQRAAAHVGFEWPRITHRAIHDSQATRAIWHWLQQRPTSREDRV</sequence>
<dbReference type="Proteomes" id="UP001296967">
    <property type="component" value="Unassembled WGS sequence"/>
</dbReference>
<organism evidence="1 2">
    <name type="scientific">Halochromatium salexigens</name>
    <name type="common">Chromatium salexigens</name>
    <dbReference type="NCBI Taxonomy" id="49447"/>
    <lineage>
        <taxon>Bacteria</taxon>
        <taxon>Pseudomonadati</taxon>
        <taxon>Pseudomonadota</taxon>
        <taxon>Gammaproteobacteria</taxon>
        <taxon>Chromatiales</taxon>
        <taxon>Chromatiaceae</taxon>
        <taxon>Halochromatium</taxon>
    </lineage>
</organism>
<accession>A0AAJ0UED2</accession>
<dbReference type="EMBL" id="NHSF01000029">
    <property type="protein sequence ID" value="MBK5929899.1"/>
    <property type="molecule type" value="Genomic_DNA"/>
</dbReference>
<dbReference type="SUPFAM" id="SSF53098">
    <property type="entry name" value="Ribonuclease H-like"/>
    <property type="match status" value="1"/>
</dbReference>
<dbReference type="AlphaFoldDB" id="A0AAJ0UED2"/>
<evidence type="ECO:0000313" key="1">
    <source>
        <dbReference type="EMBL" id="MBK5929899.1"/>
    </source>
</evidence>
<dbReference type="InterPro" id="IPR012337">
    <property type="entry name" value="RNaseH-like_sf"/>
</dbReference>
<protein>
    <submittedName>
        <fullName evidence="1">Uncharacterized protein</fullName>
    </submittedName>
</protein>
<reference evidence="1" key="1">
    <citation type="submission" date="2017-05" db="EMBL/GenBank/DDBJ databases">
        <authorList>
            <person name="Imhoff J.F."/>
            <person name="Rahn T."/>
            <person name="Kuenzel S."/>
            <person name="Neulinger S.C."/>
        </authorList>
    </citation>
    <scope>NUCLEOTIDE SEQUENCE</scope>
    <source>
        <strain evidence="1">DSM 4395</strain>
    </source>
</reference>
<reference evidence="1" key="2">
    <citation type="journal article" date="2020" name="Microorganisms">
        <title>Osmotic Adaptation and Compatible Solute Biosynthesis of Phototrophic Bacteria as Revealed from Genome Analyses.</title>
        <authorList>
            <person name="Imhoff J.F."/>
            <person name="Rahn T."/>
            <person name="Kunzel S."/>
            <person name="Keller A."/>
            <person name="Neulinger S.C."/>
        </authorList>
    </citation>
    <scope>NUCLEOTIDE SEQUENCE</scope>
    <source>
        <strain evidence="1">DSM 4395</strain>
    </source>
</reference>
<name>A0AAJ0UED2_HALSE</name>
<comment type="caution">
    <text evidence="1">The sequence shown here is derived from an EMBL/GenBank/DDBJ whole genome shotgun (WGS) entry which is preliminary data.</text>
</comment>
<gene>
    <name evidence="1" type="ORF">CCR82_04990</name>
</gene>
<keyword evidence="2" id="KW-1185">Reference proteome</keyword>
<proteinExistence type="predicted"/>